<comment type="caution">
    <text evidence="2">The sequence shown here is derived from an EMBL/GenBank/DDBJ whole genome shotgun (WGS) entry which is preliminary data.</text>
</comment>
<accession>S2EE07</accession>
<evidence type="ECO:0000313" key="3">
    <source>
        <dbReference type="Proteomes" id="UP000006073"/>
    </source>
</evidence>
<protein>
    <submittedName>
        <fullName evidence="2">Uncharacterized protein</fullName>
    </submittedName>
</protein>
<evidence type="ECO:0000256" key="1">
    <source>
        <dbReference type="SAM" id="Phobius"/>
    </source>
</evidence>
<keyword evidence="1" id="KW-0472">Membrane</keyword>
<keyword evidence="3" id="KW-1185">Reference proteome</keyword>
<dbReference type="EMBL" id="ALWO02000002">
    <property type="protein sequence ID" value="EPA00574.1"/>
    <property type="molecule type" value="Genomic_DNA"/>
</dbReference>
<evidence type="ECO:0000313" key="2">
    <source>
        <dbReference type="EMBL" id="EPA00574.1"/>
    </source>
</evidence>
<reference evidence="2 3" key="1">
    <citation type="journal article" date="2013" name="Genome Announc.">
        <title>Draft Genome Sequence of Indibacter alkaliphilus Strain LW1T, Isolated from Lonar Lake, a Haloalkaline Lake in the Buldana District of Maharashtra, India.</title>
        <authorList>
            <person name="Singh A."/>
            <person name="Kumar Jangir P."/>
            <person name="Sharma R."/>
            <person name="Singh A."/>
            <person name="Kumar Pinnaka A."/>
            <person name="Shivaji S."/>
        </authorList>
    </citation>
    <scope>NUCLEOTIDE SEQUENCE [LARGE SCALE GENOMIC DNA]</scope>
    <source>
        <strain evidence="3">CCUG 57479 / KCTC 22604 / LW1</strain>
    </source>
</reference>
<dbReference type="Proteomes" id="UP000006073">
    <property type="component" value="Unassembled WGS sequence"/>
</dbReference>
<organism evidence="2 3">
    <name type="scientific">Indibacter alkaliphilus (strain CCUG 57479 / KCTC 22604 / LW1)</name>
    <dbReference type="NCBI Taxonomy" id="1189612"/>
    <lineage>
        <taxon>Bacteria</taxon>
        <taxon>Pseudomonadati</taxon>
        <taxon>Bacteroidota</taxon>
        <taxon>Cytophagia</taxon>
        <taxon>Cytophagales</taxon>
        <taxon>Cyclobacteriaceae</taxon>
    </lineage>
</organism>
<gene>
    <name evidence="2" type="ORF">A33Q_0047</name>
</gene>
<sequence length="64" mass="7387">MVNICSFSSIVIFILEKKVYNNQKNVYEYNLKNIIVIFSSVLSVFFGIAVELAAVYEMNLEILF</sequence>
<keyword evidence="1" id="KW-0812">Transmembrane</keyword>
<name>S2EE07_INDAL</name>
<feature type="transmembrane region" description="Helical" evidence="1">
    <location>
        <begin position="34"/>
        <end position="56"/>
    </location>
</feature>
<proteinExistence type="predicted"/>
<dbReference type="AlphaFoldDB" id="S2EE07"/>
<keyword evidence="1" id="KW-1133">Transmembrane helix</keyword>
<dbReference type="STRING" id="1189612.A33Q_0047"/>